<dbReference type="AlphaFoldDB" id="A0A443SEG7"/>
<evidence type="ECO:0000256" key="3">
    <source>
        <dbReference type="ARBA" id="ARBA00022833"/>
    </source>
</evidence>
<accession>A0A443SEG7</accession>
<dbReference type="STRING" id="299467.A0A443SEG7"/>
<dbReference type="Proteomes" id="UP000288716">
    <property type="component" value="Unassembled WGS sequence"/>
</dbReference>
<dbReference type="SUPFAM" id="SSF57903">
    <property type="entry name" value="FYVE/PHD zinc finger"/>
    <property type="match status" value="2"/>
</dbReference>
<name>A0A443SEG7_9ACAR</name>
<comment type="caution">
    <text evidence="7">The sequence shown here is derived from an EMBL/GenBank/DDBJ whole genome shotgun (WGS) entry which is preliminary data.</text>
</comment>
<keyword evidence="8" id="KW-1185">Reference proteome</keyword>
<dbReference type="OrthoDB" id="10033786at2759"/>
<organism evidence="7 8">
    <name type="scientific">Leptotrombidium deliense</name>
    <dbReference type="NCBI Taxonomy" id="299467"/>
    <lineage>
        <taxon>Eukaryota</taxon>
        <taxon>Metazoa</taxon>
        <taxon>Ecdysozoa</taxon>
        <taxon>Arthropoda</taxon>
        <taxon>Chelicerata</taxon>
        <taxon>Arachnida</taxon>
        <taxon>Acari</taxon>
        <taxon>Acariformes</taxon>
        <taxon>Trombidiformes</taxon>
        <taxon>Prostigmata</taxon>
        <taxon>Anystina</taxon>
        <taxon>Parasitengona</taxon>
        <taxon>Trombiculoidea</taxon>
        <taxon>Trombiculidae</taxon>
        <taxon>Leptotrombidium</taxon>
    </lineage>
</organism>
<feature type="compositionally biased region" description="Polar residues" evidence="5">
    <location>
        <begin position="378"/>
        <end position="397"/>
    </location>
</feature>
<keyword evidence="1" id="KW-0479">Metal-binding</keyword>
<dbReference type="SMART" id="SM00249">
    <property type="entry name" value="PHD"/>
    <property type="match status" value="2"/>
</dbReference>
<evidence type="ECO:0000256" key="2">
    <source>
        <dbReference type="ARBA" id="ARBA00022771"/>
    </source>
</evidence>
<evidence type="ECO:0000313" key="7">
    <source>
        <dbReference type="EMBL" id="RWS25901.1"/>
    </source>
</evidence>
<evidence type="ECO:0000259" key="6">
    <source>
        <dbReference type="PROSITE" id="PS50016"/>
    </source>
</evidence>
<keyword evidence="3" id="KW-0862">Zinc</keyword>
<dbReference type="Pfam" id="PF00628">
    <property type="entry name" value="PHD"/>
    <property type="match status" value="1"/>
</dbReference>
<dbReference type="EMBL" id="NCKV01003266">
    <property type="protein sequence ID" value="RWS25901.1"/>
    <property type="molecule type" value="Genomic_DNA"/>
</dbReference>
<dbReference type="PROSITE" id="PS01359">
    <property type="entry name" value="ZF_PHD_1"/>
    <property type="match status" value="2"/>
</dbReference>
<evidence type="ECO:0000256" key="4">
    <source>
        <dbReference type="PROSITE-ProRule" id="PRU00146"/>
    </source>
</evidence>
<dbReference type="InterPro" id="IPR001965">
    <property type="entry name" value="Znf_PHD"/>
</dbReference>
<protein>
    <submittedName>
        <fullName evidence="7">Metal-response element-binding transcription factor 2-like protein</fullName>
    </submittedName>
</protein>
<sequence length="463" mass="53515">MSKETKVCVVCYDNESSSDNGLLICNNCFNAYHQKCHKPLISDDLLYKDIEWMCRLCLYKLIANEGDADLVLRLKTTFPYDLESLTWDSEHRVNEQNTYCYCGAPGNFYSQMLQCRRCWQWFHAECISTLQHRLLYGDHYYLFTCRVCNNDGEVLRRIGMDLNSMVAIVLNNLSLTEDAVFFGVEEHIIPFLKDHCQYFELDFNWRNLTEQQLIDRITKVLRSDHRFKSSTSLDINTKYWALIRYPTDHGLLFHPNKFQFQTINESMKKANCKVLSLAYKLKEKALMAANDENVPHSLSNGECPRNSNTVEQHWNSSTKQRIDSPPKLNGRKTSCCEALLVEKEVTIVVVKAKRGRPVKRKKVECSSSQKESSERLLNGTTDGLEISSQQINGTVSGSKREQSITPERKSKKMRFNDNNENERKNSVVKTSNGDHVKHIELNTAEPSRVLRSTRSKLSQCIPF</sequence>
<dbReference type="Gene3D" id="3.30.40.10">
    <property type="entry name" value="Zinc/RING finger domain, C3HC4 (zinc finger)"/>
    <property type="match status" value="1"/>
</dbReference>
<evidence type="ECO:0000256" key="5">
    <source>
        <dbReference type="SAM" id="MobiDB-lite"/>
    </source>
</evidence>
<feature type="domain" description="PHD-type" evidence="6">
    <location>
        <begin position="5"/>
        <end position="60"/>
    </location>
</feature>
<feature type="compositionally biased region" description="Basic and acidic residues" evidence="5">
    <location>
        <begin position="398"/>
        <end position="425"/>
    </location>
</feature>
<feature type="region of interest" description="Disordered" evidence="5">
    <location>
        <begin position="361"/>
        <end position="435"/>
    </location>
</feature>
<dbReference type="PROSITE" id="PS50016">
    <property type="entry name" value="ZF_PHD_2"/>
    <property type="match status" value="1"/>
</dbReference>
<dbReference type="Gene3D" id="3.90.980.20">
    <property type="match status" value="1"/>
</dbReference>
<dbReference type="InterPro" id="IPR013083">
    <property type="entry name" value="Znf_RING/FYVE/PHD"/>
</dbReference>
<proteinExistence type="predicted"/>
<gene>
    <name evidence="7" type="ORF">B4U80_13787</name>
</gene>
<reference evidence="7 8" key="1">
    <citation type="journal article" date="2018" name="Gigascience">
        <title>Genomes of trombidid mites reveal novel predicted allergens and laterally-transferred genes associated with secondary metabolism.</title>
        <authorList>
            <person name="Dong X."/>
            <person name="Chaisiri K."/>
            <person name="Xia D."/>
            <person name="Armstrong S.D."/>
            <person name="Fang Y."/>
            <person name="Donnelly M.J."/>
            <person name="Kadowaki T."/>
            <person name="McGarry J.W."/>
            <person name="Darby A.C."/>
            <person name="Makepeace B.L."/>
        </authorList>
    </citation>
    <scope>NUCLEOTIDE SEQUENCE [LARGE SCALE GENOMIC DNA]</scope>
    <source>
        <strain evidence="7">UoL-UT</strain>
    </source>
</reference>
<evidence type="ECO:0000313" key="8">
    <source>
        <dbReference type="Proteomes" id="UP000288716"/>
    </source>
</evidence>
<dbReference type="InterPro" id="IPR011011">
    <property type="entry name" value="Znf_FYVE_PHD"/>
</dbReference>
<keyword evidence="2 4" id="KW-0863">Zinc-finger</keyword>
<dbReference type="GO" id="GO:0008270">
    <property type="term" value="F:zinc ion binding"/>
    <property type="evidence" value="ECO:0007669"/>
    <property type="project" value="UniProtKB-KW"/>
</dbReference>
<dbReference type="InterPro" id="IPR019787">
    <property type="entry name" value="Znf_PHD-finger"/>
</dbReference>
<dbReference type="VEuPathDB" id="VectorBase:LDEU006140"/>
<evidence type="ECO:0000256" key="1">
    <source>
        <dbReference type="ARBA" id="ARBA00022723"/>
    </source>
</evidence>
<dbReference type="InterPro" id="IPR019786">
    <property type="entry name" value="Zinc_finger_PHD-type_CS"/>
</dbReference>